<dbReference type="RefSeq" id="WP_013282629.1">
    <property type="nucleotide sequence ID" value="NC_014389.1"/>
</dbReference>
<keyword evidence="1" id="KW-0614">Plasmid</keyword>
<protein>
    <submittedName>
        <fullName evidence="1">Uncharacterized protein</fullName>
    </submittedName>
</protein>
<dbReference type="AlphaFoldDB" id="E0S3J7"/>
<sequence length="150" mass="17467">MSYDKDKEYIAKYLKDKQIRVPLNWLKEDFENRVRPAIQKTGKPISTFIKDAVNEKLIREGLCLPEDIPSKASGTVRAAIQKYIKNDKKKVLYIIDNEIMHGYVKSSEGMQSCEETWEDAINKYGDRMCESVSDEDHVVEIRCKKIQAYK</sequence>
<organism evidence="1 2">
    <name type="scientific">Butyrivibrio proteoclasticus (strain ATCC 51982 / DSM 14932 / B316)</name>
    <name type="common">Clostridium proteoclasticum</name>
    <dbReference type="NCBI Taxonomy" id="515622"/>
    <lineage>
        <taxon>Bacteria</taxon>
        <taxon>Bacillati</taxon>
        <taxon>Bacillota</taxon>
        <taxon>Clostridia</taxon>
        <taxon>Lachnospirales</taxon>
        <taxon>Lachnospiraceae</taxon>
        <taxon>Butyrivibrio</taxon>
    </lineage>
</organism>
<keyword evidence="2" id="KW-1185">Reference proteome</keyword>
<proteinExistence type="predicted"/>
<evidence type="ECO:0000313" key="1">
    <source>
        <dbReference type="EMBL" id="ADL35979.1"/>
    </source>
</evidence>
<accession>E0S3J7</accession>
<evidence type="ECO:0000313" key="2">
    <source>
        <dbReference type="Proteomes" id="UP000001299"/>
    </source>
</evidence>
<geneLocation type="plasmid" evidence="1 2">
    <name>pCY360</name>
</geneLocation>
<gene>
    <name evidence="1" type="ordered locus">bpr_II039</name>
</gene>
<dbReference type="HOGENOM" id="CLU_1737146_0_0_9"/>
<name>E0S3J7_BUTPB</name>
<dbReference type="EMBL" id="CP001812">
    <property type="protein sequence ID" value="ADL35979.1"/>
    <property type="molecule type" value="Genomic_DNA"/>
</dbReference>
<dbReference type="Proteomes" id="UP000001299">
    <property type="component" value="Plasmid pCY360"/>
</dbReference>
<reference evidence="1 2" key="1">
    <citation type="journal article" date="2010" name="PLoS ONE">
        <title>The glycobiome of the rumen bacterium Butyrivibrio proteoclasticus B316(T) highlights adaptation to a polysaccharide-rich environment.</title>
        <authorList>
            <person name="Kelly W.J."/>
            <person name="Leahy S.C."/>
            <person name="Altermann E."/>
            <person name="Yeoman C.J."/>
            <person name="Dunne J.C."/>
            <person name="Kong Z."/>
            <person name="Pacheco D.M."/>
            <person name="Li D."/>
            <person name="Noel S.J."/>
            <person name="Moon C.D."/>
            <person name="Cookson A.L."/>
            <person name="Attwood G.T."/>
        </authorList>
    </citation>
    <scope>NUCLEOTIDE SEQUENCE [LARGE SCALE GENOMIC DNA]</scope>
    <source>
        <strain evidence="2">ATCC 51982 / DSM 14932 / B316</strain>
        <plasmid evidence="2">Plasmid pCY360</plasmid>
    </source>
</reference>
<dbReference type="KEGG" id="bpb:bpr_II039"/>